<dbReference type="Proteomes" id="UP000249393">
    <property type="component" value="Unassembled WGS sequence"/>
</dbReference>
<protein>
    <submittedName>
        <fullName evidence="1">Uncharacterized protein</fullName>
    </submittedName>
</protein>
<comment type="caution">
    <text evidence="1">The sequence shown here is derived from an EMBL/GenBank/DDBJ whole genome shotgun (WGS) entry which is preliminary data.</text>
</comment>
<evidence type="ECO:0000313" key="1">
    <source>
        <dbReference type="EMBL" id="PZR36061.1"/>
    </source>
</evidence>
<gene>
    <name evidence="1" type="ORF">DI526_04635</name>
</gene>
<name>A0A2W5XEG6_9CAUL</name>
<organism evidence="1 2">
    <name type="scientific">Caulobacter segnis</name>
    <dbReference type="NCBI Taxonomy" id="88688"/>
    <lineage>
        <taxon>Bacteria</taxon>
        <taxon>Pseudomonadati</taxon>
        <taxon>Pseudomonadota</taxon>
        <taxon>Alphaproteobacteria</taxon>
        <taxon>Caulobacterales</taxon>
        <taxon>Caulobacteraceae</taxon>
        <taxon>Caulobacter</taxon>
    </lineage>
</organism>
<evidence type="ECO:0000313" key="2">
    <source>
        <dbReference type="Proteomes" id="UP000249393"/>
    </source>
</evidence>
<dbReference type="EMBL" id="QFQZ01000009">
    <property type="protein sequence ID" value="PZR36061.1"/>
    <property type="molecule type" value="Genomic_DNA"/>
</dbReference>
<reference evidence="1 2" key="1">
    <citation type="submission" date="2017-08" db="EMBL/GenBank/DDBJ databases">
        <title>Infants hospitalized years apart are colonized by the same room-sourced microbial strains.</title>
        <authorList>
            <person name="Brooks B."/>
            <person name="Olm M.R."/>
            <person name="Firek B.A."/>
            <person name="Baker R."/>
            <person name="Thomas B.C."/>
            <person name="Morowitz M.J."/>
            <person name="Banfield J.F."/>
        </authorList>
    </citation>
    <scope>NUCLEOTIDE SEQUENCE [LARGE SCALE GENOMIC DNA]</scope>
    <source>
        <strain evidence="1">S2_003_000_R2_4</strain>
    </source>
</reference>
<dbReference type="AlphaFoldDB" id="A0A2W5XEG6"/>
<dbReference type="RefSeq" id="WP_304274688.1">
    <property type="nucleotide sequence ID" value="NZ_QFQZ01000009.1"/>
</dbReference>
<sequence>MRDPQGREIIRTTTTMRAAFGSALEAQALRGEPVPAMVLDVYVSGAGRKKAPAWSIRRKGGRA</sequence>
<accession>A0A2W5XEG6</accession>
<proteinExistence type="predicted"/>